<dbReference type="InterPro" id="IPR037094">
    <property type="entry name" value="Glyco_hydro_38_cen_sf"/>
</dbReference>
<dbReference type="GO" id="GO:0000139">
    <property type="term" value="C:Golgi membrane"/>
    <property type="evidence" value="ECO:0007669"/>
    <property type="project" value="TreeGrafter"/>
</dbReference>
<dbReference type="SMART" id="SM00872">
    <property type="entry name" value="Alpha-mann_mid"/>
    <property type="match status" value="1"/>
</dbReference>
<dbReference type="GO" id="GO:0006013">
    <property type="term" value="P:mannose metabolic process"/>
    <property type="evidence" value="ECO:0007669"/>
    <property type="project" value="InterPro"/>
</dbReference>
<evidence type="ECO:0000256" key="10">
    <source>
        <dbReference type="ARBA" id="ARBA00093232"/>
    </source>
</evidence>
<dbReference type="GO" id="GO:0004572">
    <property type="term" value="F:mannosyl-oligosaccharide 1,3-1,6-alpha-mannosidase activity"/>
    <property type="evidence" value="ECO:0007669"/>
    <property type="project" value="UniProtKB-EC"/>
</dbReference>
<dbReference type="PANTHER" id="PTHR11607:SF71">
    <property type="entry name" value="ALPHA-MANNOSIDASE"/>
    <property type="match status" value="1"/>
</dbReference>
<dbReference type="WBParaSite" id="nRc.2.0.1.t12317-RA">
    <property type="protein sequence ID" value="nRc.2.0.1.t12317-RA"/>
    <property type="gene ID" value="nRc.2.0.1.g12317"/>
</dbReference>
<evidence type="ECO:0000313" key="13">
    <source>
        <dbReference type="WBParaSite" id="nRc.2.0.1.t12317-RA"/>
    </source>
</evidence>
<keyword evidence="5" id="KW-0862">Zinc</keyword>
<dbReference type="InterPro" id="IPR011682">
    <property type="entry name" value="Glyco_hydro_38_C"/>
</dbReference>
<feature type="domain" description="Glycoside hydrolase family 38 central" evidence="11">
    <location>
        <begin position="247"/>
        <end position="332"/>
    </location>
</feature>
<dbReference type="Gene3D" id="1.20.1270.50">
    <property type="entry name" value="Glycoside hydrolase family 38, central domain"/>
    <property type="match status" value="1"/>
</dbReference>
<comment type="function">
    <text evidence="7">Catalyzes the first committed step in the biosynthesis of complex N-glycans. It controls conversion of high mannose to complex N-glycans; the final hydrolytic step in the N-glycan maturation pathway.</text>
</comment>
<dbReference type="InterPro" id="IPR011013">
    <property type="entry name" value="Gal_mutarotase_sf_dom"/>
</dbReference>
<dbReference type="Gene3D" id="3.20.110.10">
    <property type="entry name" value="Glycoside hydrolase 38, N terminal domain"/>
    <property type="match status" value="1"/>
</dbReference>
<dbReference type="SUPFAM" id="SSF88688">
    <property type="entry name" value="Families 57/38 glycoside transferase middle domain"/>
    <property type="match status" value="1"/>
</dbReference>
<evidence type="ECO:0000256" key="4">
    <source>
        <dbReference type="ARBA" id="ARBA00022801"/>
    </source>
</evidence>
<dbReference type="EC" id="3.2.1.114" evidence="8"/>
<dbReference type="GO" id="GO:0006491">
    <property type="term" value="P:N-glycan processing"/>
    <property type="evidence" value="ECO:0007669"/>
    <property type="project" value="TreeGrafter"/>
</dbReference>
<keyword evidence="12" id="KW-1185">Reference proteome</keyword>
<evidence type="ECO:0000256" key="7">
    <source>
        <dbReference type="ARBA" id="ARBA00059516"/>
    </source>
</evidence>
<comment type="cofactor">
    <cofactor evidence="1">
        <name>Zn(2+)</name>
        <dbReference type="ChEBI" id="CHEBI:29105"/>
    </cofactor>
</comment>
<keyword evidence="3" id="KW-0479">Metal-binding</keyword>
<reference evidence="13" key="1">
    <citation type="submission" date="2022-11" db="UniProtKB">
        <authorList>
            <consortium name="WormBaseParasite"/>
        </authorList>
    </citation>
    <scope>IDENTIFICATION</scope>
</reference>
<proteinExistence type="inferred from homology"/>
<evidence type="ECO:0000313" key="12">
    <source>
        <dbReference type="Proteomes" id="UP000887565"/>
    </source>
</evidence>
<dbReference type="OMA" id="MHGDDFR"/>
<dbReference type="Proteomes" id="UP000887565">
    <property type="component" value="Unplaced"/>
</dbReference>
<dbReference type="InterPro" id="IPR028995">
    <property type="entry name" value="Glyco_hydro_57/38_cen_sf"/>
</dbReference>
<dbReference type="GO" id="GO:0046872">
    <property type="term" value="F:metal ion binding"/>
    <property type="evidence" value="ECO:0007669"/>
    <property type="project" value="UniProtKB-KW"/>
</dbReference>
<dbReference type="GO" id="GO:0030246">
    <property type="term" value="F:carbohydrate binding"/>
    <property type="evidence" value="ECO:0007669"/>
    <property type="project" value="InterPro"/>
</dbReference>
<name>A0A915IEJ3_ROMCU</name>
<dbReference type="FunFam" id="1.20.1270.50:FF:000001">
    <property type="entry name" value="Alpha-mannosidase"/>
    <property type="match status" value="1"/>
</dbReference>
<dbReference type="InterPro" id="IPR027291">
    <property type="entry name" value="Glyco_hydro_38_N_sf"/>
</dbReference>
<dbReference type="SUPFAM" id="SSF88713">
    <property type="entry name" value="Glycoside hydrolase/deacetylase"/>
    <property type="match status" value="1"/>
</dbReference>
<dbReference type="Pfam" id="PF07748">
    <property type="entry name" value="Glyco_hydro_38C"/>
    <property type="match status" value="1"/>
</dbReference>
<evidence type="ECO:0000259" key="11">
    <source>
        <dbReference type="SMART" id="SM00872"/>
    </source>
</evidence>
<evidence type="ECO:0000256" key="2">
    <source>
        <dbReference type="ARBA" id="ARBA00009792"/>
    </source>
</evidence>
<dbReference type="Pfam" id="PF01074">
    <property type="entry name" value="Glyco_hydro_38N"/>
    <property type="match status" value="1"/>
</dbReference>
<dbReference type="Gene3D" id="2.70.98.30">
    <property type="entry name" value="Golgi alpha-mannosidase II, domain 4"/>
    <property type="match status" value="1"/>
</dbReference>
<dbReference type="PANTHER" id="PTHR11607">
    <property type="entry name" value="ALPHA-MANNOSIDASE"/>
    <property type="match status" value="1"/>
</dbReference>
<organism evidence="12 13">
    <name type="scientific">Romanomermis culicivorax</name>
    <name type="common">Nematode worm</name>
    <dbReference type="NCBI Taxonomy" id="13658"/>
    <lineage>
        <taxon>Eukaryota</taxon>
        <taxon>Metazoa</taxon>
        <taxon>Ecdysozoa</taxon>
        <taxon>Nematoda</taxon>
        <taxon>Enoplea</taxon>
        <taxon>Dorylaimia</taxon>
        <taxon>Mermithida</taxon>
        <taxon>Mermithoidea</taxon>
        <taxon>Mermithidae</taxon>
        <taxon>Romanomermis</taxon>
    </lineage>
</organism>
<dbReference type="AlphaFoldDB" id="A0A915IEJ3"/>
<dbReference type="Pfam" id="PF09261">
    <property type="entry name" value="Alpha-mann_mid"/>
    <property type="match status" value="1"/>
</dbReference>
<sequence length="709" mass="80803">MTDEAVAHYWSMIDNFVEGHQYIAETLGEKYIPTTSWSNDPFGHSSTTTYIARLAGLENFFINRISSTLKIALGKAKSLEFMWRQLWDVTGISDAFTHVLQGNHYDILSTCGFDSNICCRFDFLRIKKYFCGANTTAITPENVKSSAELLTSQYRAIGSLWPHNHVLVPLGDDFRFMNLEDFKLQYDNYKMLFSYINAHSNELKVKAKFSTITNYFKEVNGQFNDTGRKPPATLVGDFFPYNDVMDTSWTGYYSTRPYQKKLEAILRNVLRAADIISVMTYLKSTSDSSSDWLGIVFTKLRSARRKLALFQHHDAITGTSRLHVATDYVEKLKAGLRLCNEVIVDAITYLMDDESLKRMSSADNHVLYNKDGKEEPLKVIRLSSTSNTKRLIIFNPQPYEMSDLIRLVTNQYDIIIEDANGDLCHYQINPYFHFNGSIDNMLFEGVYRLGYGLSSINISFASYNPTSSGHYVFAPLISSPTVHNATSAEIFIIKGPVSQEVHSVTRLIYHKTRMLKFFNASAEYVLDIENFVDMKHTLPSDFVMNINTPFKPANESFYTDLNGFQIMRRQFAGSAPEKNYYPITSSLSLIDPDSTTHFTVLTGQAHGATVRPNGQMEIMLDRTAVMNDNKGIPEILDHSLPSRTNFRILLEKIKKDEVDSDIGSILHNLGISKRTFWPCSLSGIRMDDGLKDINDVTLRPMDMRMFCFR</sequence>
<keyword evidence="6" id="KW-0326">Glycosidase</keyword>
<dbReference type="InterPro" id="IPR000602">
    <property type="entry name" value="Glyco_hydro_38_N"/>
</dbReference>
<comment type="similarity">
    <text evidence="2">Belongs to the glycosyl hydrolase 38 family.</text>
</comment>
<protein>
    <recommendedName>
        <fullName evidence="8">mannosyl-oligosaccharide 1,3-1,6-alpha-mannosidase</fullName>
        <ecNumber evidence="8">3.2.1.114</ecNumber>
    </recommendedName>
    <alternativeName>
        <fullName evidence="9">Mannosyl-oligosaccharide 1,3-1,6-alpha-mannosidase</fullName>
    </alternativeName>
</protein>
<keyword evidence="4" id="KW-0378">Hydrolase</keyword>
<accession>A0A915IEJ3</accession>
<evidence type="ECO:0000256" key="1">
    <source>
        <dbReference type="ARBA" id="ARBA00001947"/>
    </source>
</evidence>
<evidence type="ECO:0000256" key="8">
    <source>
        <dbReference type="ARBA" id="ARBA00066412"/>
    </source>
</evidence>
<evidence type="ECO:0000256" key="3">
    <source>
        <dbReference type="ARBA" id="ARBA00022723"/>
    </source>
</evidence>
<evidence type="ECO:0000256" key="5">
    <source>
        <dbReference type="ARBA" id="ARBA00022833"/>
    </source>
</evidence>
<evidence type="ECO:0000256" key="6">
    <source>
        <dbReference type="ARBA" id="ARBA00023295"/>
    </source>
</evidence>
<dbReference type="InterPro" id="IPR050843">
    <property type="entry name" value="Glycosyl_Hydrlase_38"/>
</dbReference>
<comment type="catalytic activity">
    <reaction evidence="10">
        <text>N(4)-{beta-D-GlcNAc-(1-&gt;2)-alpha-D-Man-(1-&gt;3)-[alpha-D-Man-(1-&gt;3)-[alpha-D-Man-(1-&gt;6)]-alpha-D-Man-(1-&gt;6)]-beta-D-Man-(1-&gt;4)-beta-D-GlcNAc-(1-&gt;4)-beta-D-GlcNAc}-L-asparaginyl-[protein] + 2 H2O = 2 alpha-D-mannopyranose + an N(4)-{beta-D-GlcNAc-(1-&gt;2)-alpha-D-Man-(1-&gt;3)-[alpha-D-Man-(1-&gt;6)]-beta-D-Man-(1-&gt;4)-beta-D-GlcNAc-(1-&gt;4)-beta-D-GlcNAc}-L-asparaginyl-[protein]</text>
        <dbReference type="Rhea" id="RHEA:56052"/>
        <dbReference type="Rhea" id="RHEA-COMP:14368"/>
        <dbReference type="Rhea" id="RHEA-COMP:14369"/>
        <dbReference type="ChEBI" id="CHEBI:15377"/>
        <dbReference type="ChEBI" id="CHEBI:28729"/>
        <dbReference type="ChEBI" id="CHEBI:60615"/>
        <dbReference type="ChEBI" id="CHEBI:60625"/>
        <dbReference type="EC" id="3.2.1.114"/>
    </reaction>
</comment>
<dbReference type="InterPro" id="IPR011330">
    <property type="entry name" value="Glyco_hydro/deAcase_b/a-brl"/>
</dbReference>
<dbReference type="SUPFAM" id="SSF74650">
    <property type="entry name" value="Galactose mutarotase-like"/>
    <property type="match status" value="1"/>
</dbReference>
<dbReference type="InterPro" id="IPR015341">
    <property type="entry name" value="Glyco_hydro_38_cen"/>
</dbReference>
<evidence type="ECO:0000256" key="9">
    <source>
        <dbReference type="ARBA" id="ARBA00083602"/>
    </source>
</evidence>